<name>A0A194PUH3_PAPXU</name>
<dbReference type="FunFam" id="3.40.50.720:FF:000084">
    <property type="entry name" value="Short-chain dehydrogenase reductase"/>
    <property type="match status" value="1"/>
</dbReference>
<proteinExistence type="predicted"/>
<dbReference type="Proteomes" id="UP000053268">
    <property type="component" value="Unassembled WGS sequence"/>
</dbReference>
<dbReference type="PANTHER" id="PTHR43975:SF2">
    <property type="entry name" value="EG:BACR7A4.14 PROTEIN-RELATED"/>
    <property type="match status" value="1"/>
</dbReference>
<dbReference type="AlphaFoldDB" id="A0A194PUH3"/>
<dbReference type="PROSITE" id="PS00061">
    <property type="entry name" value="ADH_SHORT"/>
    <property type="match status" value="1"/>
</dbReference>
<keyword evidence="1" id="KW-0560">Oxidoreductase</keyword>
<evidence type="ECO:0000313" key="3">
    <source>
        <dbReference type="Proteomes" id="UP000053268"/>
    </source>
</evidence>
<sequence length="258" mass="27991">MDFTNKVVLITGASSGIGAACAVLFARASAKLAIVGRNMNNLKKVAENCETESGHTPLLISADITVEDDVEKIVKETLDCYEKIDVLVNNVGMSIIAGVRDGVKPLDTIMETNIRGTYMLTYRVIPYLEATKGNIVNVSSVLSTKAMSTMTPYCMSKAAMDMFTKCLAMELAEKGVRVNSVNPGPVRTNFFTRAGINSEHNDELMKNFAAMLPLKMVCESEDVAEMIIYLASDKARCVTGSCMLIDCGTKIGKVEKLM</sequence>
<protein>
    <submittedName>
        <fullName evidence="2">Putative oxidoreductase</fullName>
    </submittedName>
</protein>
<dbReference type="PROSITE" id="PS51257">
    <property type="entry name" value="PROKAR_LIPOPROTEIN"/>
    <property type="match status" value="1"/>
</dbReference>
<dbReference type="InterPro" id="IPR036291">
    <property type="entry name" value="NAD(P)-bd_dom_sf"/>
</dbReference>
<evidence type="ECO:0000256" key="1">
    <source>
        <dbReference type="ARBA" id="ARBA00023002"/>
    </source>
</evidence>
<dbReference type="GO" id="GO:0016491">
    <property type="term" value="F:oxidoreductase activity"/>
    <property type="evidence" value="ECO:0007669"/>
    <property type="project" value="UniProtKB-KW"/>
</dbReference>
<accession>A0A194PUH3</accession>
<dbReference type="InterPro" id="IPR020904">
    <property type="entry name" value="Sc_DH/Rdtase_CS"/>
</dbReference>
<dbReference type="PRINTS" id="PR00081">
    <property type="entry name" value="GDHRDH"/>
</dbReference>
<dbReference type="EMBL" id="KQ459591">
    <property type="protein sequence ID" value="KPI96972.1"/>
    <property type="molecule type" value="Genomic_DNA"/>
</dbReference>
<keyword evidence="3" id="KW-1185">Reference proteome</keyword>
<dbReference type="STRING" id="66420.A0A194PUH3"/>
<evidence type="ECO:0000313" key="2">
    <source>
        <dbReference type="EMBL" id="KPI96972.1"/>
    </source>
</evidence>
<gene>
    <name evidence="2" type="ORF">RR46_05589</name>
</gene>
<organism evidence="2 3">
    <name type="scientific">Papilio xuthus</name>
    <name type="common">Asian swallowtail butterfly</name>
    <dbReference type="NCBI Taxonomy" id="66420"/>
    <lineage>
        <taxon>Eukaryota</taxon>
        <taxon>Metazoa</taxon>
        <taxon>Ecdysozoa</taxon>
        <taxon>Arthropoda</taxon>
        <taxon>Hexapoda</taxon>
        <taxon>Insecta</taxon>
        <taxon>Pterygota</taxon>
        <taxon>Neoptera</taxon>
        <taxon>Endopterygota</taxon>
        <taxon>Lepidoptera</taxon>
        <taxon>Glossata</taxon>
        <taxon>Ditrysia</taxon>
        <taxon>Papilionoidea</taxon>
        <taxon>Papilionidae</taxon>
        <taxon>Papilioninae</taxon>
        <taxon>Papilio</taxon>
    </lineage>
</organism>
<dbReference type="PANTHER" id="PTHR43975">
    <property type="entry name" value="ZGC:101858"/>
    <property type="match status" value="1"/>
</dbReference>
<dbReference type="Pfam" id="PF13561">
    <property type="entry name" value="adh_short_C2"/>
    <property type="match status" value="1"/>
</dbReference>
<dbReference type="PRINTS" id="PR00080">
    <property type="entry name" value="SDRFAMILY"/>
</dbReference>
<dbReference type="SUPFAM" id="SSF51735">
    <property type="entry name" value="NAD(P)-binding Rossmann-fold domains"/>
    <property type="match status" value="1"/>
</dbReference>
<dbReference type="InterPro" id="IPR002347">
    <property type="entry name" value="SDR_fam"/>
</dbReference>
<dbReference type="Gene3D" id="3.40.50.720">
    <property type="entry name" value="NAD(P)-binding Rossmann-like Domain"/>
    <property type="match status" value="1"/>
</dbReference>
<reference evidence="2 3" key="1">
    <citation type="journal article" date="2015" name="Nat. Commun.">
        <title>Outbred genome sequencing and CRISPR/Cas9 gene editing in butterflies.</title>
        <authorList>
            <person name="Li X."/>
            <person name="Fan D."/>
            <person name="Zhang W."/>
            <person name="Liu G."/>
            <person name="Zhang L."/>
            <person name="Zhao L."/>
            <person name="Fang X."/>
            <person name="Chen L."/>
            <person name="Dong Y."/>
            <person name="Chen Y."/>
            <person name="Ding Y."/>
            <person name="Zhao R."/>
            <person name="Feng M."/>
            <person name="Zhu Y."/>
            <person name="Feng Y."/>
            <person name="Jiang X."/>
            <person name="Zhu D."/>
            <person name="Xiang H."/>
            <person name="Feng X."/>
            <person name="Li S."/>
            <person name="Wang J."/>
            <person name="Zhang G."/>
            <person name="Kronforst M.R."/>
            <person name="Wang W."/>
        </authorList>
    </citation>
    <scope>NUCLEOTIDE SEQUENCE [LARGE SCALE GENOMIC DNA]</scope>
    <source>
        <strain evidence="2">Ya'a_city_454_Px</strain>
        <tissue evidence="2">Whole body</tissue>
    </source>
</reference>